<keyword evidence="8" id="KW-0813">Transport</keyword>
<name>A0A918NXR9_9NEIS</name>
<keyword evidence="2" id="KW-1003">Cell membrane</keyword>
<evidence type="ECO:0000256" key="5">
    <source>
        <dbReference type="ARBA" id="ARBA00022989"/>
    </source>
</evidence>
<dbReference type="InterPro" id="IPR006558">
    <property type="entry name" value="LamG-like"/>
</dbReference>
<dbReference type="Pfam" id="PF01618">
    <property type="entry name" value="MotA_ExbB"/>
    <property type="match status" value="1"/>
</dbReference>
<dbReference type="GO" id="GO:0017038">
    <property type="term" value="P:protein import"/>
    <property type="evidence" value="ECO:0007669"/>
    <property type="project" value="TreeGrafter"/>
</dbReference>
<dbReference type="SUPFAM" id="SSF49899">
    <property type="entry name" value="Concanavalin A-like lectins/glucanases"/>
    <property type="match status" value="1"/>
</dbReference>
<organism evidence="13 14">
    <name type="scientific">Paludibacterium paludis</name>
    <dbReference type="NCBI Taxonomy" id="1225769"/>
    <lineage>
        <taxon>Bacteria</taxon>
        <taxon>Pseudomonadati</taxon>
        <taxon>Pseudomonadota</taxon>
        <taxon>Betaproteobacteria</taxon>
        <taxon>Neisseriales</taxon>
        <taxon>Chromobacteriaceae</taxon>
        <taxon>Paludibacterium</taxon>
    </lineage>
</organism>
<dbReference type="RefSeq" id="WP_189530517.1">
    <property type="nucleotide sequence ID" value="NZ_BMYX01000001.1"/>
</dbReference>
<evidence type="ECO:0000256" key="9">
    <source>
        <dbReference type="SAM" id="MobiDB-lite"/>
    </source>
</evidence>
<dbReference type="InterPro" id="IPR013320">
    <property type="entry name" value="ConA-like_dom_sf"/>
</dbReference>
<keyword evidence="6 10" id="KW-0472">Membrane</keyword>
<comment type="caution">
    <text evidence="13">The sequence shown here is derived from an EMBL/GenBank/DDBJ whole genome shotgun (WGS) entry which is preliminary data.</text>
</comment>
<feature type="compositionally biased region" description="Low complexity" evidence="9">
    <location>
        <begin position="595"/>
        <end position="613"/>
    </location>
</feature>
<evidence type="ECO:0000256" key="1">
    <source>
        <dbReference type="ARBA" id="ARBA00004651"/>
    </source>
</evidence>
<dbReference type="Pfam" id="PF13385">
    <property type="entry name" value="Laminin_G_3"/>
    <property type="match status" value="1"/>
</dbReference>
<evidence type="ECO:0000256" key="3">
    <source>
        <dbReference type="ARBA" id="ARBA00022692"/>
    </source>
</evidence>
<dbReference type="PANTHER" id="PTHR30625:SF3">
    <property type="entry name" value="TOL-PAL SYSTEM PROTEIN TOLQ"/>
    <property type="match status" value="1"/>
</dbReference>
<sequence length="613" mass="64523">MLRTLLCLLVLVTSTLLPSLSFAADWWQEDWKFRKPISIDTTPKGGNISEPVGRAPVLVRLHTGNFAFDGATENGSDLRFVAADGKTVLNHQIETFNPTLGIATVWVDVPEIKPGARQDIWMYYGNKSAPGAANGQTVFDPNYTLIYHFGGAADAAPRDTTAFANHAQKAAGAPVDGVIGRALQLAGQPLVLPASPSLAIAAGGEFTFSAWVRPDPIKGTQLIYARRDAGNALLIGVNQGVPFVEVNGQRSGQAQPLAAGAWQHLAVTARGQQVQLYVNGRPAASLAVALPAIASAAVLGGDVPAADGAAAVSAFAPFTGMIDEVRLSKVARVAPLLLADATSQGSDSRLVQYGADEEQAGFGFAGLTFLIKAVPFDAWIVLAILAFMMVQTWSIMITKFRRTKQLQTANDAFREAFSRVGTRLEMLADDNRAEAALKDASLWRLYAAAVNELRIRRQQGADTTSISGATIEAIRVSMDAVRTREMLALGSRLGSLSNAIAGGPYIGLLGTVLGIMVVFLGTAMAGDVNINAIAPGMAAALMATAAGLFVAIPALFGYNRIIGRNKEIGADMRVFVDEFVARLAEVHGETQSAETPHAPARAPAVPAPAATTA</sequence>
<feature type="transmembrane region" description="Helical" evidence="10">
    <location>
        <begin position="505"/>
        <end position="526"/>
    </location>
</feature>
<feature type="chain" id="PRO_5036742589" evidence="11">
    <location>
        <begin position="24"/>
        <end position="613"/>
    </location>
</feature>
<dbReference type="PANTHER" id="PTHR30625">
    <property type="entry name" value="PROTEIN TOLQ"/>
    <property type="match status" value="1"/>
</dbReference>
<evidence type="ECO:0000256" key="6">
    <source>
        <dbReference type="ARBA" id="ARBA00023136"/>
    </source>
</evidence>
<dbReference type="InterPro" id="IPR050790">
    <property type="entry name" value="ExbB/TolQ_transport"/>
</dbReference>
<evidence type="ECO:0000313" key="14">
    <source>
        <dbReference type="Proteomes" id="UP000645257"/>
    </source>
</evidence>
<reference evidence="13" key="2">
    <citation type="submission" date="2020-09" db="EMBL/GenBank/DDBJ databases">
        <authorList>
            <person name="Sun Q."/>
            <person name="Kim S."/>
        </authorList>
    </citation>
    <scope>NUCLEOTIDE SEQUENCE</scope>
    <source>
        <strain evidence="13">KCTC 32182</strain>
    </source>
</reference>
<comment type="subcellular location">
    <subcellularLocation>
        <location evidence="1">Cell membrane</location>
        <topology evidence="1">Multi-pass membrane protein</topology>
    </subcellularLocation>
    <subcellularLocation>
        <location evidence="8">Membrane</location>
        <topology evidence="8">Multi-pass membrane protein</topology>
    </subcellularLocation>
</comment>
<evidence type="ECO:0000256" key="4">
    <source>
        <dbReference type="ARBA" id="ARBA00022729"/>
    </source>
</evidence>
<dbReference type="EMBL" id="BMYX01000001">
    <property type="protein sequence ID" value="GGY04394.1"/>
    <property type="molecule type" value="Genomic_DNA"/>
</dbReference>
<keyword evidence="3 10" id="KW-0812">Transmembrane</keyword>
<protein>
    <submittedName>
        <fullName evidence="13">Transporter ExbB</fullName>
    </submittedName>
</protein>
<dbReference type="Gene3D" id="2.60.120.200">
    <property type="match status" value="1"/>
</dbReference>
<accession>A0A918NXR9</accession>
<keyword evidence="5 10" id="KW-1133">Transmembrane helix</keyword>
<comment type="similarity">
    <text evidence="8">Belongs to the exbB/tolQ family.</text>
</comment>
<keyword evidence="8" id="KW-0653">Protein transport</keyword>
<reference evidence="13" key="1">
    <citation type="journal article" date="2014" name="Int. J. Syst. Evol. Microbiol.">
        <title>Complete genome sequence of Corynebacterium casei LMG S-19264T (=DSM 44701T), isolated from a smear-ripened cheese.</title>
        <authorList>
            <consortium name="US DOE Joint Genome Institute (JGI-PGF)"/>
            <person name="Walter F."/>
            <person name="Albersmeier A."/>
            <person name="Kalinowski J."/>
            <person name="Ruckert C."/>
        </authorList>
    </citation>
    <scope>NUCLEOTIDE SEQUENCE</scope>
    <source>
        <strain evidence="13">KCTC 32182</strain>
    </source>
</reference>
<dbReference type="GO" id="GO:0005886">
    <property type="term" value="C:plasma membrane"/>
    <property type="evidence" value="ECO:0007669"/>
    <property type="project" value="UniProtKB-SubCell"/>
</dbReference>
<dbReference type="SMART" id="SM00560">
    <property type="entry name" value="LamGL"/>
    <property type="match status" value="1"/>
</dbReference>
<keyword evidence="7" id="KW-1015">Disulfide bond</keyword>
<evidence type="ECO:0000256" key="7">
    <source>
        <dbReference type="ARBA" id="ARBA00023157"/>
    </source>
</evidence>
<dbReference type="InterPro" id="IPR002898">
    <property type="entry name" value="MotA_ExbB_proton_chnl"/>
</dbReference>
<gene>
    <name evidence="13" type="primary">exbB2</name>
    <name evidence="13" type="ORF">GCM10011289_03630</name>
</gene>
<keyword evidence="4 11" id="KW-0732">Signal</keyword>
<feature type="signal peptide" evidence="11">
    <location>
        <begin position="1"/>
        <end position="23"/>
    </location>
</feature>
<evidence type="ECO:0000256" key="8">
    <source>
        <dbReference type="RuleBase" id="RU004057"/>
    </source>
</evidence>
<evidence type="ECO:0000259" key="12">
    <source>
        <dbReference type="SMART" id="SM00560"/>
    </source>
</evidence>
<dbReference type="Proteomes" id="UP000645257">
    <property type="component" value="Unassembled WGS sequence"/>
</dbReference>
<feature type="transmembrane region" description="Helical" evidence="10">
    <location>
        <begin position="532"/>
        <end position="556"/>
    </location>
</feature>
<feature type="domain" description="LamG-like jellyroll fold" evidence="12">
    <location>
        <begin position="204"/>
        <end position="335"/>
    </location>
</feature>
<dbReference type="Pfam" id="PF10102">
    <property type="entry name" value="DUF2341"/>
    <property type="match status" value="1"/>
</dbReference>
<evidence type="ECO:0000313" key="13">
    <source>
        <dbReference type="EMBL" id="GGY04394.1"/>
    </source>
</evidence>
<proteinExistence type="inferred from homology"/>
<dbReference type="AlphaFoldDB" id="A0A918NXR9"/>
<evidence type="ECO:0000256" key="11">
    <source>
        <dbReference type="SAM" id="SignalP"/>
    </source>
</evidence>
<keyword evidence="14" id="KW-1185">Reference proteome</keyword>
<dbReference type="InterPro" id="IPR018765">
    <property type="entry name" value="DUF2341"/>
</dbReference>
<evidence type="ECO:0000256" key="10">
    <source>
        <dbReference type="SAM" id="Phobius"/>
    </source>
</evidence>
<feature type="transmembrane region" description="Helical" evidence="10">
    <location>
        <begin position="378"/>
        <end position="397"/>
    </location>
</feature>
<evidence type="ECO:0000256" key="2">
    <source>
        <dbReference type="ARBA" id="ARBA00022475"/>
    </source>
</evidence>
<feature type="region of interest" description="Disordered" evidence="9">
    <location>
        <begin position="590"/>
        <end position="613"/>
    </location>
</feature>